<evidence type="ECO:0000313" key="2">
    <source>
        <dbReference type="EMBL" id="EWM21873.1"/>
    </source>
</evidence>
<keyword evidence="1" id="KW-0732">Signal</keyword>
<dbReference type="GO" id="GO:0032259">
    <property type="term" value="P:methylation"/>
    <property type="evidence" value="ECO:0007669"/>
    <property type="project" value="UniProtKB-KW"/>
</dbReference>
<dbReference type="PANTHER" id="PTHR38451:SF1">
    <property type="entry name" value="TRNA (ADENINE(22)-N(1))-METHYLTRANSFERASE"/>
    <property type="match status" value="1"/>
</dbReference>
<dbReference type="Proteomes" id="UP000019335">
    <property type="component" value="Unassembled WGS sequence"/>
</dbReference>
<keyword evidence="3" id="KW-1185">Reference proteome</keyword>
<dbReference type="GO" id="GO:0008168">
    <property type="term" value="F:methyltransferase activity"/>
    <property type="evidence" value="ECO:0007669"/>
    <property type="project" value="UniProtKB-KW"/>
</dbReference>
<feature type="signal peptide" evidence="1">
    <location>
        <begin position="1"/>
        <end position="18"/>
    </location>
</feature>
<gene>
    <name evidence="2" type="ORF">Naga_100159g12</name>
</gene>
<dbReference type="Gene3D" id="3.40.50.150">
    <property type="entry name" value="Vaccinia Virus protein VP39"/>
    <property type="match status" value="1"/>
</dbReference>
<dbReference type="AlphaFoldDB" id="W7TE97"/>
<dbReference type="PANTHER" id="PTHR38451">
    <property type="entry name" value="TRNA (ADENINE(22)-N(1))-METHYLTRANSFERASE"/>
    <property type="match status" value="1"/>
</dbReference>
<evidence type="ECO:0000313" key="3">
    <source>
        <dbReference type="Proteomes" id="UP000019335"/>
    </source>
</evidence>
<keyword evidence="2" id="KW-0808">Transferase</keyword>
<name>W7TE97_9STRA</name>
<reference evidence="2 3" key="1">
    <citation type="journal article" date="2014" name="Mol. Plant">
        <title>Chromosome Scale Genome Assembly and Transcriptome Profiling of Nannochloropsis gaditana in Nitrogen Depletion.</title>
        <authorList>
            <person name="Corteggiani Carpinelli E."/>
            <person name="Telatin A."/>
            <person name="Vitulo N."/>
            <person name="Forcato C."/>
            <person name="D'Angelo M."/>
            <person name="Schiavon R."/>
            <person name="Vezzi A."/>
            <person name="Giacometti G.M."/>
            <person name="Morosinotto T."/>
            <person name="Valle G."/>
        </authorList>
    </citation>
    <scope>NUCLEOTIDE SEQUENCE [LARGE SCALE GENOMIC DNA]</scope>
    <source>
        <strain evidence="2 3">B-31</strain>
    </source>
</reference>
<organism evidence="2 3">
    <name type="scientific">Nannochloropsis gaditana</name>
    <dbReference type="NCBI Taxonomy" id="72520"/>
    <lineage>
        <taxon>Eukaryota</taxon>
        <taxon>Sar</taxon>
        <taxon>Stramenopiles</taxon>
        <taxon>Ochrophyta</taxon>
        <taxon>Eustigmatophyceae</taxon>
        <taxon>Eustigmatales</taxon>
        <taxon>Monodopsidaceae</taxon>
        <taxon>Nannochloropsis</taxon>
    </lineage>
</organism>
<dbReference type="OrthoDB" id="46940at2759"/>
<sequence length="294" mass="33052">MGWTGLLMPLKTAIAAFAFQKQASQSSTILQKLGPRLSAVYRLVPSHAKGIVDVGCDHALLGLALAAGRDHPNLRKVIGIDKALDPLDVARQNLREHAYSRIEKYPLTASLELRHGDGLEALIPEDVNLVDTLCMAGLGSGTIIEVLSSLKYVREGAKFEYLVLQPFDSRPHYVNEVRDCVKSQGFSIQQERIDYVNSRWFVTMAASVNANKADKAGQCEKVRYNSTCMLGDALMRLAREDRRTHQIYADYLCHHRDWYASICKARNTRMPPEHDYVSQFLRAIEQEISALRVH</sequence>
<accession>W7TE97</accession>
<dbReference type="InterPro" id="IPR029063">
    <property type="entry name" value="SAM-dependent_MTases_sf"/>
</dbReference>
<evidence type="ECO:0000256" key="1">
    <source>
        <dbReference type="SAM" id="SignalP"/>
    </source>
</evidence>
<dbReference type="SUPFAM" id="SSF53335">
    <property type="entry name" value="S-adenosyl-L-methionine-dependent methyltransferases"/>
    <property type="match status" value="1"/>
</dbReference>
<proteinExistence type="predicted"/>
<comment type="caution">
    <text evidence="2">The sequence shown here is derived from an EMBL/GenBank/DDBJ whole genome shotgun (WGS) entry which is preliminary data.</text>
</comment>
<dbReference type="Pfam" id="PF12847">
    <property type="entry name" value="Methyltransf_18"/>
    <property type="match status" value="1"/>
</dbReference>
<protein>
    <submittedName>
        <fullName evidence="2">Sam-dependent methyltransferase</fullName>
    </submittedName>
</protein>
<keyword evidence="2" id="KW-0489">Methyltransferase</keyword>
<feature type="chain" id="PRO_5004900672" evidence="1">
    <location>
        <begin position="19"/>
        <end position="294"/>
    </location>
</feature>
<dbReference type="EMBL" id="AZIL01002353">
    <property type="protein sequence ID" value="EWM21873.1"/>
    <property type="molecule type" value="Genomic_DNA"/>
</dbReference>